<evidence type="ECO:0000256" key="4">
    <source>
        <dbReference type="ARBA" id="ARBA00023180"/>
    </source>
</evidence>
<proteinExistence type="predicted"/>
<feature type="chain" id="PRO_5003411305" description="Hyphally-regulated cell wall protein N-terminal domain-containing protein" evidence="6">
    <location>
        <begin position="21"/>
        <end position="476"/>
    </location>
</feature>
<reference evidence="8 9" key="1">
    <citation type="journal article" date="2011" name="Proc. Natl. Acad. Sci. U.S.A.">
        <title>Evolutionary erosion of yeast sex chromosomes by mating-type switching accidents.</title>
        <authorList>
            <person name="Gordon J.L."/>
            <person name="Armisen D."/>
            <person name="Proux-Wera E."/>
            <person name="Oheigeartaigh S.S."/>
            <person name="Byrne K.P."/>
            <person name="Wolfe K.H."/>
        </authorList>
    </citation>
    <scope>NUCLEOTIDE SEQUENCE [LARGE SCALE GENOMIC DNA]</scope>
    <source>
        <strain evidence="9">ATCC 10597 / BCRC 20456 / CBS 421 / NBRC 0211 / NRRL Y-12639</strain>
    </source>
</reference>
<keyword evidence="3 6" id="KW-0732">Signal</keyword>
<dbReference type="GeneID" id="11497886"/>
<dbReference type="RefSeq" id="XP_003672684.1">
    <property type="nucleotide sequence ID" value="XM_003672636.1"/>
</dbReference>
<dbReference type="OrthoDB" id="4070328at2759"/>
<dbReference type="EMBL" id="HE580277">
    <property type="protein sequence ID" value="CCD27441.1"/>
    <property type="molecule type" value="Genomic_DNA"/>
</dbReference>
<dbReference type="Proteomes" id="UP000000689">
    <property type="component" value="Chromosome 11"/>
</dbReference>
<dbReference type="KEGG" id="ndi:NDAI_0K02500"/>
<feature type="domain" description="Hyphally-regulated cell wall protein N-terminal" evidence="7">
    <location>
        <begin position="12"/>
        <end position="328"/>
    </location>
</feature>
<dbReference type="GO" id="GO:0005576">
    <property type="term" value="C:extracellular region"/>
    <property type="evidence" value="ECO:0007669"/>
    <property type="project" value="UniProtKB-SubCell"/>
</dbReference>
<feature type="region of interest" description="Disordered" evidence="5">
    <location>
        <begin position="375"/>
        <end position="399"/>
    </location>
</feature>
<dbReference type="GO" id="GO:0009277">
    <property type="term" value="C:fungal-type cell wall"/>
    <property type="evidence" value="ECO:0007669"/>
    <property type="project" value="UniProtKB-ARBA"/>
</dbReference>
<evidence type="ECO:0000256" key="6">
    <source>
        <dbReference type="SAM" id="SignalP"/>
    </source>
</evidence>
<evidence type="ECO:0000259" key="7">
    <source>
        <dbReference type="Pfam" id="PF11765"/>
    </source>
</evidence>
<gene>
    <name evidence="8" type="primary">NDAI0K02500</name>
    <name evidence="8" type="ordered locus">NDAI_0K02500</name>
</gene>
<protein>
    <recommendedName>
        <fullName evidence="7">Hyphally-regulated cell wall protein N-terminal domain-containing protein</fullName>
    </recommendedName>
</protein>
<sequence length="476" mass="49789">MVGFNLLLSVLTFLLSSSLGYEVSIDTILDGSVPAGEAVTVDSGSYLGLIHGSTQTFSSDLTVNGGLYITDTNTADAGMTLTTDGNLVNTGIIVVDNRNASSGMTANIGGSTFENDGQIFFAGSSQGSPNDFTINPSDSIINRGTIQFSQDSMGSNSATLQSNSIVNDGTICLTNMDSTIQSDTSGSGCFDIGENSIYAIQGKDTAIATNQTFYLSSTTSTLYSEGNSLTDNIIVRGFGNGNTLTFRTSIVSTSYDDTTGILTVNLFPLITHKYDIGLGYDSSKFEIESVSNDIAADLINNGLYYRGAPPTSSRPVQCAACQPIPWIPALEIPDPYTTTVVSELSTLSEVVSFFASTSDGIPVVASTISIIPPPITASSSNSETKTERSTTVVPTSSSSSPIITTEAVSSLLSKSDGDNNSKTIESCVITETKTAYNSTVDHTTYLYITGTDSETITLSSVVTTRYVTKGAPLSSA</sequence>
<accession>G0WI30</accession>
<dbReference type="HOGENOM" id="CLU_573750_0_0_1"/>
<dbReference type="InterPro" id="IPR021031">
    <property type="entry name" value="Hyphal-reg_cell_wall_N"/>
</dbReference>
<comment type="subcellular location">
    <subcellularLocation>
        <location evidence="1">Secreted</location>
    </subcellularLocation>
</comment>
<keyword evidence="4" id="KW-0325">Glycoprotein</keyword>
<evidence type="ECO:0000313" key="9">
    <source>
        <dbReference type="Proteomes" id="UP000000689"/>
    </source>
</evidence>
<evidence type="ECO:0000256" key="5">
    <source>
        <dbReference type="SAM" id="MobiDB-lite"/>
    </source>
</evidence>
<dbReference type="AlphaFoldDB" id="G0WI30"/>
<name>G0WI30_NAUDC</name>
<feature type="signal peptide" evidence="6">
    <location>
        <begin position="1"/>
        <end position="20"/>
    </location>
</feature>
<dbReference type="eggNOG" id="KOG1216">
    <property type="taxonomic scope" value="Eukaryota"/>
</dbReference>
<evidence type="ECO:0000313" key="8">
    <source>
        <dbReference type="EMBL" id="CCD27441.1"/>
    </source>
</evidence>
<dbReference type="OMA" id="CVITETK"/>
<keyword evidence="2" id="KW-0964">Secreted</keyword>
<evidence type="ECO:0000256" key="3">
    <source>
        <dbReference type="ARBA" id="ARBA00022729"/>
    </source>
</evidence>
<organism evidence="8 9">
    <name type="scientific">Naumovozyma dairenensis (strain ATCC 10597 / BCRC 20456 / CBS 421 / NBRC 0211 / NRRL Y-12639)</name>
    <name type="common">Saccharomyces dairenensis</name>
    <dbReference type="NCBI Taxonomy" id="1071378"/>
    <lineage>
        <taxon>Eukaryota</taxon>
        <taxon>Fungi</taxon>
        <taxon>Dikarya</taxon>
        <taxon>Ascomycota</taxon>
        <taxon>Saccharomycotina</taxon>
        <taxon>Saccharomycetes</taxon>
        <taxon>Saccharomycetales</taxon>
        <taxon>Saccharomycetaceae</taxon>
        <taxon>Naumovozyma</taxon>
    </lineage>
</organism>
<dbReference type="Pfam" id="PF11765">
    <property type="entry name" value="Hyphal_reg_CWP"/>
    <property type="match status" value="1"/>
</dbReference>
<keyword evidence="9" id="KW-1185">Reference proteome</keyword>
<evidence type="ECO:0000256" key="1">
    <source>
        <dbReference type="ARBA" id="ARBA00004613"/>
    </source>
</evidence>
<feature type="compositionally biased region" description="Low complexity" evidence="5">
    <location>
        <begin position="389"/>
        <end position="399"/>
    </location>
</feature>
<evidence type="ECO:0000256" key="2">
    <source>
        <dbReference type="ARBA" id="ARBA00022525"/>
    </source>
</evidence>